<comment type="caution">
    <text evidence="1">The sequence shown here is derived from an EMBL/GenBank/DDBJ whole genome shotgun (WGS) entry which is preliminary data.</text>
</comment>
<reference evidence="1 2" key="1">
    <citation type="journal article" date="2020" name="ISME J.">
        <title>Comparative genomics reveals insights into cyanobacterial evolution and habitat adaptation.</title>
        <authorList>
            <person name="Chen M.Y."/>
            <person name="Teng W.K."/>
            <person name="Zhao L."/>
            <person name="Hu C.X."/>
            <person name="Zhou Y.K."/>
            <person name="Han B.P."/>
            <person name="Song L.R."/>
            <person name="Shu W.S."/>
        </authorList>
    </citation>
    <scope>NUCLEOTIDE SEQUENCE [LARGE SCALE GENOMIC DNA]</scope>
    <source>
        <strain evidence="1 2">FACHB-1249</strain>
    </source>
</reference>
<dbReference type="GeneID" id="78219881"/>
<evidence type="ECO:0000313" key="2">
    <source>
        <dbReference type="Proteomes" id="UP000660270"/>
    </source>
</evidence>
<accession>A0ABR8IWA5</accession>
<protein>
    <submittedName>
        <fullName evidence="1">Uncharacterized protein</fullName>
    </submittedName>
</protein>
<keyword evidence="2" id="KW-1185">Reference proteome</keyword>
<evidence type="ECO:0000313" key="1">
    <source>
        <dbReference type="EMBL" id="MBD2687171.1"/>
    </source>
</evidence>
<dbReference type="Proteomes" id="UP000660270">
    <property type="component" value="Unassembled WGS sequence"/>
</dbReference>
<proteinExistence type="predicted"/>
<dbReference type="RefSeq" id="WP_190385665.1">
    <property type="nucleotide sequence ID" value="NZ_JACJTM010000060.1"/>
</dbReference>
<name>A0ABR8IWA5_APHFL</name>
<sequence length="135" mass="15706">MSEAGIIIPENFDLKGVFSLVTQMLGLTKEKRYTINLVKIVNMKENGNMNVTLNEIRIIFNNLINEIISREDAAKWAQIRQQAEDAGQLEYEPPQEEDRIWKGIQYLLGVDLKEDPITYLHTVEDFISYYNQIQL</sequence>
<dbReference type="EMBL" id="JACJTM010000060">
    <property type="protein sequence ID" value="MBD2687171.1"/>
    <property type="molecule type" value="Genomic_DNA"/>
</dbReference>
<gene>
    <name evidence="1" type="ORF">H6G43_18565</name>
</gene>
<organism evidence="1 2">
    <name type="scientific">Aphanizomenon flos-aquae FACHB-1249</name>
    <dbReference type="NCBI Taxonomy" id="2692889"/>
    <lineage>
        <taxon>Bacteria</taxon>
        <taxon>Bacillati</taxon>
        <taxon>Cyanobacteriota</taxon>
        <taxon>Cyanophyceae</taxon>
        <taxon>Nostocales</taxon>
        <taxon>Aphanizomenonaceae</taxon>
        <taxon>Aphanizomenon</taxon>
    </lineage>
</organism>